<dbReference type="PROSITE" id="PS51417">
    <property type="entry name" value="ARF"/>
    <property type="match status" value="1"/>
</dbReference>
<dbReference type="PANTHER" id="PTHR46090:SF2">
    <property type="entry name" value="ADP-RIBOSYLATION FACTOR-LIKE PROTEIN 13B"/>
    <property type="match status" value="1"/>
</dbReference>
<feature type="binding site" evidence="3">
    <location>
        <position position="74"/>
    </location>
    <ligand>
        <name>GTP</name>
        <dbReference type="ChEBI" id="CHEBI:37565"/>
    </ligand>
</feature>
<dbReference type="GO" id="GO:0051649">
    <property type="term" value="P:establishment of localization in cell"/>
    <property type="evidence" value="ECO:0007669"/>
    <property type="project" value="UniProtKB-ARBA"/>
</dbReference>
<proteinExistence type="predicted"/>
<sequence>MGNCCLPIRFGRPSSAVNPKNVTLLLVGLDNSGKTTIARRLAGEPIDSVVPTVGFSVVTLRQKGCRVSLYDLGGGPQIRDIWHRYYADAHGVIFVVDAIAVERLEECRQVLQNLLRHSQISGKPILLLANKQDVDGALDEIDVVDQLNLEKLVNEQKCPTLVELCSALQFSKKIDIGIDNGYKWLIRGIIRDYPTLNNRVLRDLAKEEEKNKIHVIKRVRQMNRESEETLNHKGINQYENPFKPIKKIVDKSEMNGKAINCNSSGPRIPGLVDDHPLEGRLTERKIQRKNFPGKESNSREEPAVTSYSSEFFLLDKFQSDLELLNDVSNQTFRNFLVRPKSSGARLYGVRPERKKASRRKPFVKRNKTGPNPFTDLAKDQKPPTQLSCHSSVETSTEKTCPTPVEKILDVRFENGSRRESVEFLVENKNPFIVTSRARDRRKSDHDPKSTSQLRSGTRSTPNSRKGSGSFENAPRRPSSTVNSKVFNEFLEKPKNFPLKVNNRLNTKEILLDVTQLTH</sequence>
<dbReference type="GO" id="GO:0016192">
    <property type="term" value="P:vesicle-mediated transport"/>
    <property type="evidence" value="ECO:0007669"/>
    <property type="project" value="UniProtKB-ARBA"/>
</dbReference>
<dbReference type="Proteomes" id="UP001372834">
    <property type="component" value="Unassembled WGS sequence"/>
</dbReference>
<dbReference type="NCBIfam" id="TIGR00231">
    <property type="entry name" value="small_GTP"/>
    <property type="match status" value="1"/>
</dbReference>
<feature type="compositionally biased region" description="Basic residues" evidence="5">
    <location>
        <begin position="352"/>
        <end position="367"/>
    </location>
</feature>
<feature type="region of interest" description="Disordered" evidence="5">
    <location>
        <begin position="283"/>
        <end position="302"/>
    </location>
</feature>
<feature type="binding site" evidence="4">
    <location>
        <position position="52"/>
    </location>
    <ligand>
        <name>Mg(2+)</name>
        <dbReference type="ChEBI" id="CHEBI:18420"/>
    </ligand>
</feature>
<dbReference type="Pfam" id="PF00025">
    <property type="entry name" value="Arf"/>
    <property type="match status" value="1"/>
</dbReference>
<gene>
    <name evidence="6" type="ORF">RUM43_001024</name>
</gene>
<dbReference type="PANTHER" id="PTHR46090">
    <property type="entry name" value="ADP-RIBOSYLATION FACTOR-LIKE PROTEIN 13B"/>
    <property type="match status" value="1"/>
</dbReference>
<keyword evidence="2 3" id="KW-0342">GTP-binding</keyword>
<evidence type="ECO:0008006" key="8">
    <source>
        <dbReference type="Google" id="ProtNLM"/>
    </source>
</evidence>
<protein>
    <recommendedName>
        <fullName evidence="8">ADP-ribosylation factor-like protein 13B</fullName>
    </recommendedName>
</protein>
<keyword evidence="4" id="KW-0460">Magnesium</keyword>
<evidence type="ECO:0000313" key="7">
    <source>
        <dbReference type="Proteomes" id="UP001372834"/>
    </source>
</evidence>
<evidence type="ECO:0000256" key="3">
    <source>
        <dbReference type="PIRSR" id="PIRSR606689-1"/>
    </source>
</evidence>
<comment type="caution">
    <text evidence="6">The sequence shown here is derived from an EMBL/GenBank/DDBJ whole genome shotgun (WGS) entry which is preliminary data.</text>
</comment>
<dbReference type="GO" id="GO:0003924">
    <property type="term" value="F:GTPase activity"/>
    <property type="evidence" value="ECO:0007669"/>
    <property type="project" value="InterPro"/>
</dbReference>
<reference evidence="6 7" key="1">
    <citation type="submission" date="2023-10" db="EMBL/GenBank/DDBJ databases">
        <title>Genomes of two closely related lineages of the louse Polyplax serrata with different host specificities.</title>
        <authorList>
            <person name="Martinu J."/>
            <person name="Tarabai H."/>
            <person name="Stefka J."/>
            <person name="Hypsa V."/>
        </authorList>
    </citation>
    <scope>NUCLEOTIDE SEQUENCE [LARGE SCALE GENOMIC DNA]</scope>
    <source>
        <strain evidence="6">HR10_N</strain>
    </source>
</reference>
<dbReference type="InterPro" id="IPR027417">
    <property type="entry name" value="P-loop_NTPase"/>
</dbReference>
<dbReference type="FunFam" id="3.40.50.300:FF:000415">
    <property type="entry name" value="ADP-ribosylation factor-like GTPase 13B"/>
    <property type="match status" value="1"/>
</dbReference>
<dbReference type="InterPro" id="IPR051995">
    <property type="entry name" value="Ciliary_GTPase"/>
</dbReference>
<evidence type="ECO:0000256" key="4">
    <source>
        <dbReference type="PIRSR" id="PIRSR606689-2"/>
    </source>
</evidence>
<dbReference type="AlphaFoldDB" id="A0AAN8SFK3"/>
<feature type="compositionally biased region" description="Polar residues" evidence="5">
    <location>
        <begin position="382"/>
        <end position="399"/>
    </location>
</feature>
<feature type="binding site" evidence="3">
    <location>
        <begin position="130"/>
        <end position="133"/>
    </location>
    <ligand>
        <name>GTP</name>
        <dbReference type="ChEBI" id="CHEBI:37565"/>
    </ligand>
</feature>
<dbReference type="EMBL" id="JAWJWE010000001">
    <property type="protein sequence ID" value="KAK6644751.1"/>
    <property type="molecule type" value="Genomic_DNA"/>
</dbReference>
<evidence type="ECO:0000313" key="6">
    <source>
        <dbReference type="EMBL" id="KAK6644751.1"/>
    </source>
</evidence>
<dbReference type="GO" id="GO:0097730">
    <property type="term" value="C:non-motile cilium"/>
    <property type="evidence" value="ECO:0007669"/>
    <property type="project" value="TreeGrafter"/>
</dbReference>
<dbReference type="SMART" id="SM00177">
    <property type="entry name" value="ARF"/>
    <property type="match status" value="1"/>
</dbReference>
<dbReference type="GO" id="GO:0097500">
    <property type="term" value="P:receptor localization to non-motile cilium"/>
    <property type="evidence" value="ECO:0007669"/>
    <property type="project" value="TreeGrafter"/>
</dbReference>
<keyword evidence="1 3" id="KW-0547">Nucleotide-binding</keyword>
<feature type="binding site" evidence="4">
    <location>
        <position position="35"/>
    </location>
    <ligand>
        <name>Mg(2+)</name>
        <dbReference type="ChEBI" id="CHEBI:18420"/>
    </ligand>
</feature>
<feature type="region of interest" description="Disordered" evidence="5">
    <location>
        <begin position="434"/>
        <end position="480"/>
    </location>
</feature>
<organism evidence="6 7">
    <name type="scientific">Polyplax serrata</name>
    <name type="common">Common mouse louse</name>
    <dbReference type="NCBI Taxonomy" id="468196"/>
    <lineage>
        <taxon>Eukaryota</taxon>
        <taxon>Metazoa</taxon>
        <taxon>Ecdysozoa</taxon>
        <taxon>Arthropoda</taxon>
        <taxon>Hexapoda</taxon>
        <taxon>Insecta</taxon>
        <taxon>Pterygota</taxon>
        <taxon>Neoptera</taxon>
        <taxon>Paraneoptera</taxon>
        <taxon>Psocodea</taxon>
        <taxon>Troctomorpha</taxon>
        <taxon>Phthiraptera</taxon>
        <taxon>Anoplura</taxon>
        <taxon>Polyplacidae</taxon>
        <taxon>Polyplax</taxon>
    </lineage>
</organism>
<dbReference type="Gene3D" id="3.40.50.300">
    <property type="entry name" value="P-loop containing nucleotide triphosphate hydrolases"/>
    <property type="match status" value="1"/>
</dbReference>
<dbReference type="PRINTS" id="PR00328">
    <property type="entry name" value="SAR1GTPBP"/>
</dbReference>
<dbReference type="InterPro" id="IPR006689">
    <property type="entry name" value="Small_GTPase_ARF/SAR"/>
</dbReference>
<dbReference type="GO" id="GO:1905515">
    <property type="term" value="P:non-motile cilium assembly"/>
    <property type="evidence" value="ECO:0007669"/>
    <property type="project" value="TreeGrafter"/>
</dbReference>
<evidence type="ECO:0000256" key="2">
    <source>
        <dbReference type="ARBA" id="ARBA00023134"/>
    </source>
</evidence>
<dbReference type="SUPFAM" id="SSF52540">
    <property type="entry name" value="P-loop containing nucleoside triphosphate hydrolases"/>
    <property type="match status" value="1"/>
</dbReference>
<feature type="binding site" evidence="3">
    <location>
        <begin position="28"/>
        <end position="35"/>
    </location>
    <ligand>
        <name>GTP</name>
        <dbReference type="ChEBI" id="CHEBI:37565"/>
    </ligand>
</feature>
<keyword evidence="4" id="KW-0479">Metal-binding</keyword>
<dbReference type="GO" id="GO:0060170">
    <property type="term" value="C:ciliary membrane"/>
    <property type="evidence" value="ECO:0007669"/>
    <property type="project" value="TreeGrafter"/>
</dbReference>
<evidence type="ECO:0000256" key="5">
    <source>
        <dbReference type="SAM" id="MobiDB-lite"/>
    </source>
</evidence>
<name>A0AAN8SFK3_POLSC</name>
<dbReference type="SMART" id="SM00178">
    <property type="entry name" value="SAR"/>
    <property type="match status" value="1"/>
</dbReference>
<evidence type="ECO:0000256" key="1">
    <source>
        <dbReference type="ARBA" id="ARBA00022741"/>
    </source>
</evidence>
<dbReference type="GO" id="GO:0005525">
    <property type="term" value="F:GTP binding"/>
    <property type="evidence" value="ECO:0007669"/>
    <property type="project" value="UniProtKB-KW"/>
</dbReference>
<dbReference type="GO" id="GO:0046872">
    <property type="term" value="F:metal ion binding"/>
    <property type="evidence" value="ECO:0007669"/>
    <property type="project" value="UniProtKB-KW"/>
</dbReference>
<feature type="region of interest" description="Disordered" evidence="5">
    <location>
        <begin position="349"/>
        <end position="400"/>
    </location>
</feature>
<dbReference type="InterPro" id="IPR005225">
    <property type="entry name" value="Small_GTP-bd"/>
</dbReference>
<feature type="compositionally biased region" description="Polar residues" evidence="5">
    <location>
        <begin position="449"/>
        <end position="470"/>
    </location>
</feature>
<accession>A0AAN8SFK3</accession>